<evidence type="ECO:0000256" key="1">
    <source>
        <dbReference type="SAM" id="MobiDB-lite"/>
    </source>
</evidence>
<dbReference type="AlphaFoldDB" id="A0A6C0K0U2"/>
<organism evidence="2">
    <name type="scientific">viral metagenome</name>
    <dbReference type="NCBI Taxonomy" id="1070528"/>
    <lineage>
        <taxon>unclassified sequences</taxon>
        <taxon>metagenomes</taxon>
        <taxon>organismal metagenomes</taxon>
    </lineage>
</organism>
<proteinExistence type="predicted"/>
<protein>
    <submittedName>
        <fullName evidence="2">Uncharacterized protein</fullName>
    </submittedName>
</protein>
<feature type="region of interest" description="Disordered" evidence="1">
    <location>
        <begin position="314"/>
        <end position="336"/>
    </location>
</feature>
<evidence type="ECO:0000313" key="2">
    <source>
        <dbReference type="EMBL" id="QHU10257.1"/>
    </source>
</evidence>
<dbReference type="EMBL" id="MN740752">
    <property type="protein sequence ID" value="QHU10257.1"/>
    <property type="molecule type" value="Genomic_DNA"/>
</dbReference>
<reference evidence="2" key="1">
    <citation type="journal article" date="2020" name="Nature">
        <title>Giant virus diversity and host interactions through global metagenomics.</title>
        <authorList>
            <person name="Schulz F."/>
            <person name="Roux S."/>
            <person name="Paez-Espino D."/>
            <person name="Jungbluth S."/>
            <person name="Walsh D.A."/>
            <person name="Denef V.J."/>
            <person name="McMahon K.D."/>
            <person name="Konstantinidis K.T."/>
            <person name="Eloe-Fadrosh E.A."/>
            <person name="Kyrpides N.C."/>
            <person name="Woyke T."/>
        </authorList>
    </citation>
    <scope>NUCLEOTIDE SEQUENCE</scope>
    <source>
        <strain evidence="2">GVMAG-S-1101164-67</strain>
    </source>
</reference>
<accession>A0A6C0K0U2</accession>
<name>A0A6C0K0U2_9ZZZZ</name>
<sequence length="540" mass="64505">MSTNIIENTSNKITDAHRVIDELFTKYANNPYMLERTYNYICQQLPNQLEVLDRTHELRISRIEELTVEQHAFITEFIAKNQYFYVPATELFYHYDGKHYRLYNEDDILHQILTLITKDKQLMCWKQRTKVYIMKRIKENILLKSVPESYTIQNVLSVLHPTIFSTRTEAKYFLTIIGDNIFKKNSHLIHFLHANSKHFIRELNAMCQGFLGTNLFQTIKHKYHEHSYQHSRILKINDIIKNEAIWRPLLMTWSLDILCVACHYSMRFNCSDDFLLHTNDEPLCQSVFYLNRNDPSNIVDHFIADYLQKNQRQPTRATRSLQNEESSHNFSSNTDEIDSKNITGQITWKNMQYLWKYFLESKNLPAILFQQALKTIFTQKLSEYYKPEIDSFVGIFSKHLPAIQKFISFWEETITIQEDDIEHDFEIDELSILFKLWCENQGETVSSFNHSQLLNLIDYFYPNIEIDQDKYIYKIHCSLWDKQLDVQTVMESLLENGERLSLYDAYRFYCQNCPRAKQTLIVSKSYFEKCVYSRFSDYIS</sequence>